<organism evidence="2 3">
    <name type="scientific">Marasmius crinis-equi</name>
    <dbReference type="NCBI Taxonomy" id="585013"/>
    <lineage>
        <taxon>Eukaryota</taxon>
        <taxon>Fungi</taxon>
        <taxon>Dikarya</taxon>
        <taxon>Basidiomycota</taxon>
        <taxon>Agaricomycotina</taxon>
        <taxon>Agaricomycetes</taxon>
        <taxon>Agaricomycetidae</taxon>
        <taxon>Agaricales</taxon>
        <taxon>Marasmiineae</taxon>
        <taxon>Marasmiaceae</taxon>
        <taxon>Marasmius</taxon>
    </lineage>
</organism>
<feature type="non-terminal residue" evidence="2">
    <location>
        <position position="235"/>
    </location>
</feature>
<evidence type="ECO:0000256" key="1">
    <source>
        <dbReference type="SAM" id="MobiDB-lite"/>
    </source>
</evidence>
<dbReference type="Proteomes" id="UP001465976">
    <property type="component" value="Unassembled WGS sequence"/>
</dbReference>
<evidence type="ECO:0000313" key="2">
    <source>
        <dbReference type="EMBL" id="KAL0564274.1"/>
    </source>
</evidence>
<reference evidence="2 3" key="1">
    <citation type="submission" date="2024-02" db="EMBL/GenBank/DDBJ databases">
        <title>A draft genome for the cacao thread blight pathogen Marasmius crinis-equi.</title>
        <authorList>
            <person name="Cohen S.P."/>
            <person name="Baruah I.K."/>
            <person name="Amoako-Attah I."/>
            <person name="Bukari Y."/>
            <person name="Meinhardt L.W."/>
            <person name="Bailey B.A."/>
        </authorList>
    </citation>
    <scope>NUCLEOTIDE SEQUENCE [LARGE SCALE GENOMIC DNA]</scope>
    <source>
        <strain evidence="2 3">GH-76</strain>
    </source>
</reference>
<proteinExistence type="predicted"/>
<feature type="region of interest" description="Disordered" evidence="1">
    <location>
        <begin position="1"/>
        <end position="20"/>
    </location>
</feature>
<protein>
    <recommendedName>
        <fullName evidence="4">F-box domain-containing protein</fullName>
    </recommendedName>
</protein>
<name>A0ABR3EN13_9AGAR</name>
<comment type="caution">
    <text evidence="2">The sequence shown here is derived from an EMBL/GenBank/DDBJ whole genome shotgun (WGS) entry which is preliminary data.</text>
</comment>
<accession>A0ABR3EN13</accession>
<sequence length="235" mass="26657">MQFVAKSPSSIPNARHPLSPAAHSNVLRNISRGWRATADNTRSLWTDFVIFPTRPHPANTPSWSMPGPNSTNVDLVTAHRMMQGWIERAVWGSQPGHVQTIRFDFASRQPDRYTPAEKIIVQILVHYSPHWARAYLVVPYGGLIDLVGIRSRLDSLTYLCLCVQSPPPTIPPQNIPNANNRQMWSLFEVAPRLVEFEAHRIWNPSYNPATPDALQHIPPMLKLPWAQLENIVVKE</sequence>
<gene>
    <name evidence="2" type="ORF">V5O48_017778</name>
</gene>
<keyword evidence="3" id="KW-1185">Reference proteome</keyword>
<dbReference type="EMBL" id="JBAHYK010002890">
    <property type="protein sequence ID" value="KAL0564274.1"/>
    <property type="molecule type" value="Genomic_DNA"/>
</dbReference>
<evidence type="ECO:0000313" key="3">
    <source>
        <dbReference type="Proteomes" id="UP001465976"/>
    </source>
</evidence>
<evidence type="ECO:0008006" key="4">
    <source>
        <dbReference type="Google" id="ProtNLM"/>
    </source>
</evidence>